<dbReference type="EMBL" id="JBHUIY010000014">
    <property type="protein sequence ID" value="MFD2233912.1"/>
    <property type="molecule type" value="Genomic_DNA"/>
</dbReference>
<dbReference type="CDD" id="cd21471">
    <property type="entry name" value="CrtC-like"/>
    <property type="match status" value="1"/>
</dbReference>
<keyword evidence="2" id="KW-1185">Reference proteome</keyword>
<organism evidence="1 2">
    <name type="scientific">Phaeospirillum tilakii</name>
    <dbReference type="NCBI Taxonomy" id="741673"/>
    <lineage>
        <taxon>Bacteria</taxon>
        <taxon>Pseudomonadati</taxon>
        <taxon>Pseudomonadota</taxon>
        <taxon>Alphaproteobacteria</taxon>
        <taxon>Rhodospirillales</taxon>
        <taxon>Rhodospirillaceae</taxon>
        <taxon>Phaeospirillum</taxon>
    </lineage>
</organism>
<dbReference type="RefSeq" id="WP_377315811.1">
    <property type="nucleotide sequence ID" value="NZ_JBHUIY010000014.1"/>
</dbReference>
<gene>
    <name evidence="1" type="ORF">ACFSNB_08845</name>
</gene>
<reference evidence="2" key="1">
    <citation type="journal article" date="2019" name="Int. J. Syst. Evol. Microbiol.">
        <title>The Global Catalogue of Microorganisms (GCM) 10K type strain sequencing project: providing services to taxonomists for standard genome sequencing and annotation.</title>
        <authorList>
            <consortium name="The Broad Institute Genomics Platform"/>
            <consortium name="The Broad Institute Genome Sequencing Center for Infectious Disease"/>
            <person name="Wu L."/>
            <person name="Ma J."/>
        </authorList>
    </citation>
    <scope>NUCLEOTIDE SEQUENCE [LARGE SCALE GENOMIC DNA]</scope>
    <source>
        <strain evidence="2">KCTC 15012</strain>
    </source>
</reference>
<name>A0ABW5CD43_9PROT</name>
<accession>A0ABW5CD43</accession>
<evidence type="ECO:0000313" key="2">
    <source>
        <dbReference type="Proteomes" id="UP001597296"/>
    </source>
</evidence>
<dbReference type="Proteomes" id="UP001597296">
    <property type="component" value="Unassembled WGS sequence"/>
</dbReference>
<dbReference type="SUPFAM" id="SSF159245">
    <property type="entry name" value="AttH-like"/>
    <property type="match status" value="1"/>
</dbReference>
<protein>
    <submittedName>
        <fullName evidence="1">Carotenoid 1,2-hydratase</fullName>
    </submittedName>
</protein>
<evidence type="ECO:0000313" key="1">
    <source>
        <dbReference type="EMBL" id="MFD2233912.1"/>
    </source>
</evidence>
<proteinExistence type="predicted"/>
<sequence>MRLNGLRPSLRIRPALRGGSGDPAAIDTGRAADGLIEGLIRPSETDLPDPGPLPCGRRFASPRPDAFNDRGGPRFDLPVPASGYAWWYIDAISDDGRHALTLIFFLGSVFSPYYAWARRGREADPLDHCSVNVCLYGAAPRGWAMTERRRAAVHRTADTLVIGPSALRWTGSALEIRLSERTFPLPGRIRGTVRVHPRVLTRHTVRLDAKGEHCWTPFAPEARVEVELSQPGLSWSGPGYFDGNNGAVPLESSFTRWTWARAPLSDGTAVLYDVTRRDGTDLAVALKIGRDGKVEDREPPPPAPLPTGAWKVWRETRADAGHSARLVEALEDTPFYTRSVIGTHLFGEKVTGVHESLCLDRFGKSWVQALLPFRMPRRFA</sequence>
<comment type="caution">
    <text evidence="1">The sequence shown here is derived from an EMBL/GenBank/DDBJ whole genome shotgun (WGS) entry which is preliminary data.</text>
</comment>